<reference evidence="2 3" key="1">
    <citation type="journal article" date="2008" name="Nature">
        <title>The Trichoplax genome and the nature of placozoans.</title>
        <authorList>
            <person name="Srivastava M."/>
            <person name="Begovic E."/>
            <person name="Chapman J."/>
            <person name="Putnam N.H."/>
            <person name="Hellsten U."/>
            <person name="Kawashima T."/>
            <person name="Kuo A."/>
            <person name="Mitros T."/>
            <person name="Salamov A."/>
            <person name="Carpenter M.L."/>
            <person name="Signorovitch A.Y."/>
            <person name="Moreno M.A."/>
            <person name="Kamm K."/>
            <person name="Grimwood J."/>
            <person name="Schmutz J."/>
            <person name="Shapiro H."/>
            <person name="Grigoriev I.V."/>
            <person name="Buss L.W."/>
            <person name="Schierwater B."/>
            <person name="Dellaporta S.L."/>
            <person name="Rokhsar D.S."/>
        </authorList>
    </citation>
    <scope>NUCLEOTIDE SEQUENCE [LARGE SCALE GENOMIC DNA]</scope>
    <source>
        <strain evidence="2 3">Grell-BS-1999</strain>
    </source>
</reference>
<dbReference type="OrthoDB" id="9977011at2759"/>
<proteinExistence type="predicted"/>
<dbReference type="InterPro" id="IPR025271">
    <property type="entry name" value="CCDC28"/>
</dbReference>
<dbReference type="GeneID" id="6753666"/>
<dbReference type="eggNOG" id="ENOG502RYUK">
    <property type="taxonomic scope" value="Eukaryota"/>
</dbReference>
<dbReference type="PANTHER" id="PTHR13400:SF4">
    <property type="entry name" value="COILED-COIL DOMAIN-CONTAINING PROTEIN 28A-LIKE PROTEIN"/>
    <property type="match status" value="1"/>
</dbReference>
<feature type="region of interest" description="Disordered" evidence="1">
    <location>
        <begin position="124"/>
        <end position="161"/>
    </location>
</feature>
<feature type="compositionally biased region" description="Low complexity" evidence="1">
    <location>
        <begin position="48"/>
        <end position="61"/>
    </location>
</feature>
<feature type="compositionally biased region" description="Polar residues" evidence="1">
    <location>
        <begin position="143"/>
        <end position="161"/>
    </location>
</feature>
<dbReference type="Pfam" id="PF13270">
    <property type="entry name" value="CCDC28"/>
    <property type="match status" value="1"/>
</dbReference>
<dbReference type="PANTHER" id="PTHR13400">
    <property type="entry name" value="CHEMOKINE C-C MOTIF RECEPTOR 1"/>
    <property type="match status" value="1"/>
</dbReference>
<dbReference type="PhylomeDB" id="B3RY97"/>
<gene>
    <name evidence="2" type="ORF">TRIADDRAFT_56484</name>
</gene>
<evidence type="ECO:0000256" key="1">
    <source>
        <dbReference type="SAM" id="MobiDB-lite"/>
    </source>
</evidence>
<evidence type="ECO:0008006" key="4">
    <source>
        <dbReference type="Google" id="ProtNLM"/>
    </source>
</evidence>
<dbReference type="KEGG" id="tad:TRIADDRAFT_56484"/>
<dbReference type="AlphaFoldDB" id="B3RY97"/>
<accession>B3RY97</accession>
<feature type="compositionally biased region" description="Basic and acidic residues" evidence="1">
    <location>
        <begin position="32"/>
        <end position="42"/>
    </location>
</feature>
<dbReference type="CTD" id="6753666"/>
<dbReference type="RefSeq" id="XP_002112888.1">
    <property type="nucleotide sequence ID" value="XM_002112852.1"/>
</dbReference>
<dbReference type="InParanoid" id="B3RY97"/>
<dbReference type="Proteomes" id="UP000009022">
    <property type="component" value="Unassembled WGS sequence"/>
</dbReference>
<dbReference type="HOGENOM" id="CLU_1645904_0_0_1"/>
<protein>
    <recommendedName>
        <fullName evidence="4">Coiled-coil domain-containing protein 28B</fullName>
    </recommendedName>
</protein>
<name>B3RY97_TRIAD</name>
<feature type="compositionally biased region" description="Polar residues" evidence="1">
    <location>
        <begin position="10"/>
        <end position="28"/>
    </location>
</feature>
<evidence type="ECO:0000313" key="3">
    <source>
        <dbReference type="Proteomes" id="UP000009022"/>
    </source>
</evidence>
<feature type="region of interest" description="Disordered" evidence="1">
    <location>
        <begin position="1"/>
        <end position="69"/>
    </location>
</feature>
<dbReference type="EMBL" id="DS985245">
    <property type="protein sequence ID" value="EDV24998.1"/>
    <property type="molecule type" value="Genomic_DNA"/>
</dbReference>
<sequence>MDDNHEEFLRTTSIPSPLTIAEVSTSPRSKGRKIDASIDLNKKSTNKSATRSNQSNTTRTSPADHEHSFLTDASDIKKMEDGLLVLLNDFHQGNLQAFGNEETFEKMDKIRELQEKLSQSHFKIEEESKRTSLSQENEEEWNNKSNQQINLLMRNTGTTAK</sequence>
<keyword evidence="3" id="KW-1185">Reference proteome</keyword>
<organism evidence="2 3">
    <name type="scientific">Trichoplax adhaerens</name>
    <name type="common">Trichoplax reptans</name>
    <dbReference type="NCBI Taxonomy" id="10228"/>
    <lineage>
        <taxon>Eukaryota</taxon>
        <taxon>Metazoa</taxon>
        <taxon>Placozoa</taxon>
        <taxon>Uniplacotomia</taxon>
        <taxon>Trichoplacea</taxon>
        <taxon>Trichoplacidae</taxon>
        <taxon>Trichoplax</taxon>
    </lineage>
</organism>
<evidence type="ECO:0000313" key="2">
    <source>
        <dbReference type="EMBL" id="EDV24998.1"/>
    </source>
</evidence>